<feature type="region of interest" description="Disordered" evidence="1">
    <location>
        <begin position="1"/>
        <end position="85"/>
    </location>
</feature>
<evidence type="ECO:0000313" key="2">
    <source>
        <dbReference type="EMBL" id="KAI1609241.1"/>
    </source>
</evidence>
<evidence type="ECO:0000313" key="3">
    <source>
        <dbReference type="Proteomes" id="UP001203852"/>
    </source>
</evidence>
<gene>
    <name evidence="2" type="ORF">EDD36DRAFT_87524</name>
</gene>
<proteinExistence type="predicted"/>
<reference evidence="2" key="1">
    <citation type="journal article" date="2022" name="bioRxiv">
        <title>Deciphering the potential niche of two novel black yeast fungi from a biological soil crust based on their genomes, phenotypes, and melanin regulation.</title>
        <authorList>
            <consortium name="DOE Joint Genome Institute"/>
            <person name="Carr E.C."/>
            <person name="Barton Q."/>
            <person name="Grambo S."/>
            <person name="Sullivan M."/>
            <person name="Renfro C.M."/>
            <person name="Kuo A."/>
            <person name="Pangilinan J."/>
            <person name="Lipzen A."/>
            <person name="Keymanesh K."/>
            <person name="Savage E."/>
            <person name="Barry K."/>
            <person name="Grigoriev I.V."/>
            <person name="Riekhof W.R."/>
            <person name="Harris S.S."/>
        </authorList>
    </citation>
    <scope>NUCLEOTIDE SEQUENCE</scope>
    <source>
        <strain evidence="2">JF 03-4F</strain>
    </source>
</reference>
<feature type="compositionally biased region" description="Polar residues" evidence="1">
    <location>
        <begin position="10"/>
        <end position="19"/>
    </location>
</feature>
<dbReference type="EMBL" id="MU404361">
    <property type="protein sequence ID" value="KAI1609241.1"/>
    <property type="molecule type" value="Genomic_DNA"/>
</dbReference>
<keyword evidence="3" id="KW-1185">Reference proteome</keyword>
<feature type="compositionally biased region" description="Acidic residues" evidence="1">
    <location>
        <begin position="258"/>
        <end position="267"/>
    </location>
</feature>
<name>A0AAN6DNE7_9EURO</name>
<accession>A0AAN6DNE7</accession>
<comment type="caution">
    <text evidence="2">The sequence shown here is derived from an EMBL/GenBank/DDBJ whole genome shotgun (WGS) entry which is preliminary data.</text>
</comment>
<sequence>MTRRDLHLMHSTTEMTTTKPIPGKHQDEDDEIEWETVTTASSETERGDIDMDSTLPNGALLPPSPPCDSDFTLPSSHPEPEPRKRLSYKDALCSSPAAEDNDALPIVLVEEYDPDTTLMSGAVDPRDADIPVTLGLSSSDEEIICSIRSAYKHCYDKMPYRVLHRYHLYELGLPIKDTRRLDALTPNFLTTFRGVDRAWDEFEEIERDYQRAVRADESFELDLDEYLLVALAKRGGRSRRQVVYPEYIYPLWPKWEDGSDSSEAETEREDKREAGAGEDTNASGEKRPTTRKQRARFELDFTFDDAYWIELEDQGIIWDEIDVPRL</sequence>
<dbReference type="Proteomes" id="UP001203852">
    <property type="component" value="Unassembled WGS sequence"/>
</dbReference>
<organism evidence="2 3">
    <name type="scientific">Exophiala viscosa</name>
    <dbReference type="NCBI Taxonomy" id="2486360"/>
    <lineage>
        <taxon>Eukaryota</taxon>
        <taxon>Fungi</taxon>
        <taxon>Dikarya</taxon>
        <taxon>Ascomycota</taxon>
        <taxon>Pezizomycotina</taxon>
        <taxon>Eurotiomycetes</taxon>
        <taxon>Chaetothyriomycetidae</taxon>
        <taxon>Chaetothyriales</taxon>
        <taxon>Herpotrichiellaceae</taxon>
        <taxon>Exophiala</taxon>
    </lineage>
</organism>
<evidence type="ECO:0000256" key="1">
    <source>
        <dbReference type="SAM" id="MobiDB-lite"/>
    </source>
</evidence>
<feature type="region of interest" description="Disordered" evidence="1">
    <location>
        <begin position="257"/>
        <end position="291"/>
    </location>
</feature>
<protein>
    <submittedName>
        <fullName evidence="2">Uncharacterized protein</fullName>
    </submittedName>
</protein>
<dbReference type="AlphaFoldDB" id="A0AAN6DNE7"/>